<dbReference type="PANTHER" id="PTHR30204:SF96">
    <property type="entry name" value="CHROMOSOME-ANCHORING PROTEIN RACA"/>
    <property type="match status" value="1"/>
</dbReference>
<name>A6TVT1_ALKMQ</name>
<proteinExistence type="predicted"/>
<dbReference type="GO" id="GO:0008757">
    <property type="term" value="F:S-adenosylmethionine-dependent methyltransferase activity"/>
    <property type="evidence" value="ECO:0007669"/>
    <property type="project" value="InterPro"/>
</dbReference>
<dbReference type="STRING" id="293826.Amet_4219"/>
<dbReference type="CDD" id="cd02440">
    <property type="entry name" value="AdoMet_MTases"/>
    <property type="match status" value="1"/>
</dbReference>
<dbReference type="eggNOG" id="COG2226">
    <property type="taxonomic scope" value="Bacteria"/>
</dbReference>
<dbReference type="SMART" id="SM00422">
    <property type="entry name" value="HTH_MERR"/>
    <property type="match status" value="1"/>
</dbReference>
<keyword evidence="1" id="KW-0238">DNA-binding</keyword>
<dbReference type="SUPFAM" id="SSF53335">
    <property type="entry name" value="S-adenosyl-L-methionine-dependent methyltransferases"/>
    <property type="match status" value="1"/>
</dbReference>
<protein>
    <submittedName>
        <fullName evidence="3">Putative transcriptional regulator, MerR family</fullName>
    </submittedName>
</protein>
<keyword evidence="4" id="KW-1185">Reference proteome</keyword>
<gene>
    <name evidence="3" type="ordered locus">Amet_4219</name>
</gene>
<dbReference type="Pfam" id="PF08241">
    <property type="entry name" value="Methyltransf_11"/>
    <property type="match status" value="1"/>
</dbReference>
<evidence type="ECO:0000256" key="1">
    <source>
        <dbReference type="ARBA" id="ARBA00023125"/>
    </source>
</evidence>
<dbReference type="eggNOG" id="COG0789">
    <property type="taxonomic scope" value="Bacteria"/>
</dbReference>
<dbReference type="PANTHER" id="PTHR30204">
    <property type="entry name" value="REDOX-CYCLING DRUG-SENSING TRANSCRIPTIONAL ACTIVATOR SOXR"/>
    <property type="match status" value="1"/>
</dbReference>
<dbReference type="GO" id="GO:0003677">
    <property type="term" value="F:DNA binding"/>
    <property type="evidence" value="ECO:0007669"/>
    <property type="project" value="UniProtKB-KW"/>
</dbReference>
<dbReference type="Gene3D" id="3.40.50.150">
    <property type="entry name" value="Vaccinia Virus protein VP39"/>
    <property type="match status" value="1"/>
</dbReference>
<evidence type="ECO:0000259" key="2">
    <source>
        <dbReference type="SMART" id="SM00422"/>
    </source>
</evidence>
<dbReference type="EMBL" id="CP000724">
    <property type="protein sequence ID" value="ABR50299.1"/>
    <property type="molecule type" value="Genomic_DNA"/>
</dbReference>
<dbReference type="HOGENOM" id="CLU_055596_0_0_9"/>
<dbReference type="KEGG" id="amt:Amet_4219"/>
<dbReference type="OrthoDB" id="1770985at2"/>
<evidence type="ECO:0000313" key="4">
    <source>
        <dbReference type="Proteomes" id="UP000001572"/>
    </source>
</evidence>
<organism evidence="3 4">
    <name type="scientific">Alkaliphilus metalliredigens (strain QYMF)</name>
    <dbReference type="NCBI Taxonomy" id="293826"/>
    <lineage>
        <taxon>Bacteria</taxon>
        <taxon>Bacillati</taxon>
        <taxon>Bacillota</taxon>
        <taxon>Clostridia</taxon>
        <taxon>Peptostreptococcales</taxon>
        <taxon>Natronincolaceae</taxon>
        <taxon>Alkaliphilus</taxon>
    </lineage>
</organism>
<dbReference type="InterPro" id="IPR029063">
    <property type="entry name" value="SAM-dependent_MTases_sf"/>
</dbReference>
<dbReference type="GO" id="GO:0003700">
    <property type="term" value="F:DNA-binding transcription factor activity"/>
    <property type="evidence" value="ECO:0007669"/>
    <property type="project" value="InterPro"/>
</dbReference>
<reference evidence="4" key="1">
    <citation type="journal article" date="2016" name="Genome Announc.">
        <title>Complete genome sequence of Alkaliphilus metalliredigens strain QYMF, an alkaliphilic and metal-reducing bacterium isolated from borax-contaminated leachate ponds.</title>
        <authorList>
            <person name="Hwang C."/>
            <person name="Copeland A."/>
            <person name="Lucas S."/>
            <person name="Lapidus A."/>
            <person name="Barry K."/>
            <person name="Detter J.C."/>
            <person name="Glavina Del Rio T."/>
            <person name="Hammon N."/>
            <person name="Israni S."/>
            <person name="Dalin E."/>
            <person name="Tice H."/>
            <person name="Pitluck S."/>
            <person name="Chertkov O."/>
            <person name="Brettin T."/>
            <person name="Bruce D."/>
            <person name="Han C."/>
            <person name="Schmutz J."/>
            <person name="Larimer F."/>
            <person name="Land M.L."/>
            <person name="Hauser L."/>
            <person name="Kyrpides N."/>
            <person name="Mikhailova N."/>
            <person name="Ye Q."/>
            <person name="Zhou J."/>
            <person name="Richardson P."/>
            <person name="Fields M.W."/>
        </authorList>
    </citation>
    <scope>NUCLEOTIDE SEQUENCE [LARGE SCALE GENOMIC DNA]</scope>
    <source>
        <strain evidence="4">QYMF</strain>
    </source>
</reference>
<dbReference type="InterPro" id="IPR047057">
    <property type="entry name" value="MerR_fam"/>
</dbReference>
<dbReference type="RefSeq" id="WP_012065247.1">
    <property type="nucleotide sequence ID" value="NC_009633.1"/>
</dbReference>
<dbReference type="InterPro" id="IPR009061">
    <property type="entry name" value="DNA-bd_dom_put_sf"/>
</dbReference>
<accession>A6TVT1</accession>
<dbReference type="AlphaFoldDB" id="A6TVT1"/>
<evidence type="ECO:0000313" key="3">
    <source>
        <dbReference type="EMBL" id="ABR50299.1"/>
    </source>
</evidence>
<dbReference type="InterPro" id="IPR000551">
    <property type="entry name" value="MerR-type_HTH_dom"/>
</dbReference>
<sequence length="409" mass="47266">MKIGAFSAKHNITIDTVRHYIDLGLLLPHKKGGQYEFTSKDSNDLQGVLELKGLKFTLGEIQKVFSYKRITGMRTIQDQLRYKKILEEKTEELVAEQKHLAKTVMYLQQRAEEINIVSLQQRKQLGFPLLFIQHLCCPLCKNSLDLNNGIIEKNMLMEGQFQCHCGYCAGVEKGIYIELNEEDKKKIVKIKGAPTIESYVEGTSPGFINFMYKAIKTATQMINSEVLTNKVILELGTGSGFFLKQFISHMDESNYYIITDHDQERMTKIKEYLEAESLSTHFVFICTDLARLPLKEGVVDIVVDYWGSTVYHFTSPDFLIDEISHKVKIGGKLVGCYVYVKPYEKFLLQLPEISRKFYKEETIQNLLQNSDFKQLETKQLGFVDTEEKYEPFVNGNKIYEFVYYGKKDQ</sequence>
<feature type="domain" description="HTH merR-type" evidence="2">
    <location>
        <begin position="1"/>
        <end position="68"/>
    </location>
</feature>
<dbReference type="Proteomes" id="UP000001572">
    <property type="component" value="Chromosome"/>
</dbReference>
<dbReference type="SUPFAM" id="SSF46955">
    <property type="entry name" value="Putative DNA-binding domain"/>
    <property type="match status" value="1"/>
</dbReference>
<dbReference type="Gene3D" id="1.10.1660.10">
    <property type="match status" value="1"/>
</dbReference>
<dbReference type="InterPro" id="IPR013216">
    <property type="entry name" value="Methyltransf_11"/>
</dbReference>
<dbReference type="CDD" id="cd04777">
    <property type="entry name" value="HTH_MerR-like_sg1"/>
    <property type="match status" value="1"/>
</dbReference>
<dbReference type="Pfam" id="PF13411">
    <property type="entry name" value="MerR_1"/>
    <property type="match status" value="1"/>
</dbReference>